<dbReference type="Proteomes" id="UP000515860">
    <property type="component" value="Chromosome"/>
</dbReference>
<protein>
    <submittedName>
        <fullName evidence="3">WecB/TagA/CpsF family glycosyltransferase</fullName>
    </submittedName>
</protein>
<dbReference type="RefSeq" id="WP_249329653.1">
    <property type="nucleotide sequence ID" value="NZ_CP060635.1"/>
</dbReference>
<dbReference type="KEGG" id="whj:H9Q79_08675"/>
<keyword evidence="4" id="KW-1185">Reference proteome</keyword>
<dbReference type="EMBL" id="CP060635">
    <property type="protein sequence ID" value="QNM10319.1"/>
    <property type="molecule type" value="Genomic_DNA"/>
</dbReference>
<evidence type="ECO:0000256" key="2">
    <source>
        <dbReference type="ARBA" id="ARBA00022679"/>
    </source>
</evidence>
<dbReference type="PANTHER" id="PTHR34136:SF1">
    <property type="entry name" value="UDP-N-ACETYL-D-MANNOSAMINURONIC ACID TRANSFERASE"/>
    <property type="match status" value="1"/>
</dbReference>
<dbReference type="Pfam" id="PF03808">
    <property type="entry name" value="Glyco_tran_WecG"/>
    <property type="match status" value="1"/>
</dbReference>
<accession>A0A7G9GHN7</accession>
<evidence type="ECO:0000313" key="3">
    <source>
        <dbReference type="EMBL" id="QNM10319.1"/>
    </source>
</evidence>
<reference evidence="3 4" key="1">
    <citation type="submission" date="2020-08" db="EMBL/GenBank/DDBJ databases">
        <authorList>
            <person name="Liu C."/>
            <person name="Sun Q."/>
        </authorList>
    </citation>
    <scope>NUCLEOTIDE SEQUENCE [LARGE SCALE GENOMIC DNA]</scope>
    <source>
        <strain evidence="3 4">NSJ-29</strain>
    </source>
</reference>
<dbReference type="GO" id="GO:0016758">
    <property type="term" value="F:hexosyltransferase activity"/>
    <property type="evidence" value="ECO:0007669"/>
    <property type="project" value="TreeGrafter"/>
</dbReference>
<keyword evidence="1" id="KW-0328">Glycosyltransferase</keyword>
<dbReference type="InterPro" id="IPR004629">
    <property type="entry name" value="WecG_TagA_CpsF"/>
</dbReference>
<keyword evidence="2 3" id="KW-0808">Transferase</keyword>
<dbReference type="AlphaFoldDB" id="A0A7G9GHN7"/>
<dbReference type="PANTHER" id="PTHR34136">
    <property type="match status" value="1"/>
</dbReference>
<proteinExistence type="predicted"/>
<name>A0A7G9GHN7_9FIRM</name>
<sequence>MRDKISVMGVRLDYLNVESAMERIIEFIQNDRLDTVGIITMNMLLLTEENTRWKEYLEELDMSVPGEKEVLEAAGINSGQIYEEVEENEFFARLFWYLISQDLKIFLLGESREEVEGLRRYLLDTYPGISIAGETADVADENTSIDHLVNEINSVSPDVIISGLQGCRQDQFLLENRQKINGKIWLSLGEHPNIQNEAGLKVSWWSTLLKKTTFRRLAARFKEGKNE</sequence>
<organism evidence="3 4">
    <name type="scientific">Wansuia hejianensis</name>
    <dbReference type="NCBI Taxonomy" id="2763667"/>
    <lineage>
        <taxon>Bacteria</taxon>
        <taxon>Bacillati</taxon>
        <taxon>Bacillota</taxon>
        <taxon>Clostridia</taxon>
        <taxon>Lachnospirales</taxon>
        <taxon>Lachnospiraceae</taxon>
        <taxon>Wansuia</taxon>
    </lineage>
</organism>
<gene>
    <name evidence="3" type="ORF">H9Q79_08675</name>
</gene>
<evidence type="ECO:0000313" key="4">
    <source>
        <dbReference type="Proteomes" id="UP000515860"/>
    </source>
</evidence>
<evidence type="ECO:0000256" key="1">
    <source>
        <dbReference type="ARBA" id="ARBA00022676"/>
    </source>
</evidence>